<name>A0A7C2K0B7_9PLAN</name>
<gene>
    <name evidence="4" type="ORF">ENQ76_06685</name>
</gene>
<feature type="region of interest" description="Disordered" evidence="1">
    <location>
        <begin position="466"/>
        <end position="492"/>
    </location>
</feature>
<dbReference type="InterPro" id="IPR010839">
    <property type="entry name" value="AtuA_N"/>
</dbReference>
<accession>A0A7C2K0B7</accession>
<sequence length="596" mass="63961">MRDRVRIGNAHAFWGDRSDAALEILTREPDLDFLTLDYLAEVSMSILAMQRERDPARGYARDFVDLVRSLAPYWAAGGRCRLIANAGGLTPAACAADCARVLAEAGCRRLKIAVVSGDDVLDLVRASRSAADGNTFENLDTGEPISRVADRLVTANAYLGAAPIAQALHQGADIVITGRVADPSLTVAPCLHHFGWTDQDWSRIAGATVAGHLIECGTQVTGGLWTDWLEIPDPANIGFPIVEIASDGSCVVTKPGGTGGCVNEWTVKEQLVYEIGDPGRYVSPDVLVSFLSLTVEEIARDRVRVSGAVGQPPPPTLKVSATYRDGFRAAGTLTVFGRDAVAKAQRSGDVILQRLRGAGHVYREALVECLAAGACGPAPLAGANAAQLVETVLRIAVESDSRAAVEQFSRELMSLITAGPPGTTGYAEGRPRVHPVFRYWPCLIDRARVAPRLEWIETAEVTAVSSADTPQIESARRVSPPAPGRSPERTRAAGAGTLHDWAYARSGDKGTNANIGVIARRRADYPFLAKWLTVERVREYFRSMGVEAVDRYELPNLQGLNFVVHGILRSGLRTDAQGKALAQALLEMPVPDVTTD</sequence>
<dbReference type="PANTHER" id="PTHR47708">
    <property type="match status" value="1"/>
</dbReference>
<organism evidence="4">
    <name type="scientific">Schlesneria paludicola</name>
    <dbReference type="NCBI Taxonomy" id="360056"/>
    <lineage>
        <taxon>Bacteria</taxon>
        <taxon>Pseudomonadati</taxon>
        <taxon>Planctomycetota</taxon>
        <taxon>Planctomycetia</taxon>
        <taxon>Planctomycetales</taxon>
        <taxon>Planctomycetaceae</taxon>
        <taxon>Schlesneria</taxon>
    </lineage>
</organism>
<evidence type="ECO:0000256" key="1">
    <source>
        <dbReference type="SAM" id="MobiDB-lite"/>
    </source>
</evidence>
<dbReference type="Pfam" id="PF23544">
    <property type="entry name" value="AtuA_ferredoxin"/>
    <property type="match status" value="1"/>
</dbReference>
<reference evidence="4" key="1">
    <citation type="journal article" date="2020" name="mSystems">
        <title>Genome- and Community-Level Interaction Insights into Carbon Utilization and Element Cycling Functions of Hydrothermarchaeota in Hydrothermal Sediment.</title>
        <authorList>
            <person name="Zhou Z."/>
            <person name="Liu Y."/>
            <person name="Xu W."/>
            <person name="Pan J."/>
            <person name="Luo Z.H."/>
            <person name="Li M."/>
        </authorList>
    </citation>
    <scope>NUCLEOTIDE SEQUENCE [LARGE SCALE GENOMIC DNA]</scope>
    <source>
        <strain evidence="4">SpSt-339</strain>
    </source>
</reference>
<feature type="domain" description="AtuA-like ferredoxin-fold" evidence="3">
    <location>
        <begin position="497"/>
        <end position="590"/>
    </location>
</feature>
<dbReference type="PANTHER" id="PTHR47708:SF2">
    <property type="entry name" value="SI:CH73-132F6.5"/>
    <property type="match status" value="1"/>
</dbReference>
<dbReference type="InterPro" id="IPR056362">
    <property type="entry name" value="AtuA-like_ferredoxin_dom"/>
</dbReference>
<dbReference type="EMBL" id="DSOK01000193">
    <property type="protein sequence ID" value="HEN15138.1"/>
    <property type="molecule type" value="Genomic_DNA"/>
</dbReference>
<protein>
    <submittedName>
        <fullName evidence="4">DUF1446 domain-containing protein</fullName>
    </submittedName>
</protein>
<feature type="domain" description="Acyclic terpene utilisation N-terminal" evidence="2">
    <location>
        <begin position="5"/>
        <end position="453"/>
    </location>
</feature>
<dbReference type="Pfam" id="PF07287">
    <property type="entry name" value="AtuA"/>
    <property type="match status" value="1"/>
</dbReference>
<comment type="caution">
    <text evidence="4">The sequence shown here is derived from an EMBL/GenBank/DDBJ whole genome shotgun (WGS) entry which is preliminary data.</text>
</comment>
<proteinExistence type="predicted"/>
<dbReference type="AlphaFoldDB" id="A0A7C2K0B7"/>
<evidence type="ECO:0000259" key="3">
    <source>
        <dbReference type="Pfam" id="PF23544"/>
    </source>
</evidence>
<evidence type="ECO:0000313" key="4">
    <source>
        <dbReference type="EMBL" id="HEN15138.1"/>
    </source>
</evidence>
<evidence type="ECO:0000259" key="2">
    <source>
        <dbReference type="Pfam" id="PF07287"/>
    </source>
</evidence>